<keyword evidence="8" id="KW-0964">Secreted</keyword>
<dbReference type="InterPro" id="IPR022417">
    <property type="entry name" value="Porphobilin_deaminase_N"/>
</dbReference>
<comment type="caution">
    <text evidence="10">The sequence shown here is derived from an EMBL/GenBank/DDBJ whole genome shotgun (WGS) entry which is preliminary data.</text>
</comment>
<protein>
    <recommendedName>
        <fullName evidence="3">hydroxymethylbilane synthase</fullName>
        <ecNumber evidence="3">2.5.1.61</ecNumber>
    </recommendedName>
</protein>
<comment type="similarity">
    <text evidence="1">Belongs to the HMBS family.</text>
</comment>
<keyword evidence="6 8" id="KW-0456">Lyase</keyword>
<dbReference type="InterPro" id="IPR011050">
    <property type="entry name" value="Pectin_lyase_fold/virulence"/>
</dbReference>
<gene>
    <name evidence="10" type="ORF">CKAH01_17522</name>
</gene>
<dbReference type="InterPro" id="IPR012334">
    <property type="entry name" value="Pectin_lyas_fold"/>
</dbReference>
<proteinExistence type="inferred from homology"/>
<evidence type="ECO:0000256" key="1">
    <source>
        <dbReference type="ARBA" id="ARBA00005638"/>
    </source>
</evidence>
<dbReference type="GO" id="GO:0005737">
    <property type="term" value="C:cytoplasm"/>
    <property type="evidence" value="ECO:0007669"/>
    <property type="project" value="TreeGrafter"/>
</dbReference>
<dbReference type="Pfam" id="PF00544">
    <property type="entry name" value="Pectate_lyase_4"/>
    <property type="match status" value="2"/>
</dbReference>
<dbReference type="GO" id="GO:0005576">
    <property type="term" value="C:extracellular region"/>
    <property type="evidence" value="ECO:0007669"/>
    <property type="project" value="UniProtKB-SubCell"/>
</dbReference>
<evidence type="ECO:0000256" key="4">
    <source>
        <dbReference type="ARBA" id="ARBA00022679"/>
    </source>
</evidence>
<feature type="domain" description="Pectate lyase" evidence="9">
    <location>
        <begin position="213"/>
        <end position="417"/>
    </location>
</feature>
<sequence length="500" mass="52622">MSVLNPTQWHGEVGETLQYTSSEVAVGCRKSELTLVQSRSVISRLQKAVGSFPAFRIATGSAAGDTDKQTPSILLSKQTGGSDIGKSIWTNELELDLVTSKTQILVHSLKDMPTTLPPKCLLGAIPEREDASDAVIMRADSKFISIDELPPGSVVKGSSYGFAAGVTGGGSVKAAAPKDIKEFTTWLADSTPRVILIDKTFNFIGSEGSVASVGCYQKTCPVSSGGQSYIGMLSCTGSNMVSQQINNKSLVGVGSKGVIQGKGIHLAKGTKNIIIQNVHFTNINPGRVWGGDGVQIEGSDGVWIDHCKFSPLQSEPNPSRVTVSNSEFDGVTPTSATCNSDHYWTAMFFGPGDQITLDRNYWHDVSGRSPKLGADAVKMTVHATNNYFANNKGHDFDIYKGVTALLEGNVFESITTPMTSESTAATTVYNAPDSASLAACSASLDRPCVANSLSNCGQWPSLKSTAALSGLASVKGSLIKPIQASNVKNVVKTGAGVGKL</sequence>
<dbReference type="SUPFAM" id="SSF53850">
    <property type="entry name" value="Periplasmic binding protein-like II"/>
    <property type="match status" value="1"/>
</dbReference>
<dbReference type="Gene3D" id="3.40.190.10">
    <property type="entry name" value="Periplasmic binding protein-like II"/>
    <property type="match status" value="1"/>
</dbReference>
<evidence type="ECO:0000259" key="9">
    <source>
        <dbReference type="SMART" id="SM00656"/>
    </source>
</evidence>
<dbReference type="EC" id="2.5.1.61" evidence="3"/>
<evidence type="ECO:0000313" key="11">
    <source>
        <dbReference type="Proteomes" id="UP001281614"/>
    </source>
</evidence>
<reference evidence="10" key="1">
    <citation type="submission" date="2023-02" db="EMBL/GenBank/DDBJ databases">
        <title>Colletotrichum kahawae CIFC_Que2 genome sequencing and assembly.</title>
        <authorList>
            <person name="Baroncelli R."/>
        </authorList>
    </citation>
    <scope>NUCLEOTIDE SEQUENCE</scope>
    <source>
        <strain evidence="10">CIFC_Que2</strain>
    </source>
</reference>
<keyword evidence="4" id="KW-0808">Transferase</keyword>
<dbReference type="GO" id="GO:0006783">
    <property type="term" value="P:heme biosynthetic process"/>
    <property type="evidence" value="ECO:0007669"/>
    <property type="project" value="UniProtKB-KW"/>
</dbReference>
<keyword evidence="8" id="KW-0119">Carbohydrate metabolism</keyword>
<dbReference type="SMART" id="SM00656">
    <property type="entry name" value="Amb_all"/>
    <property type="match status" value="1"/>
</dbReference>
<evidence type="ECO:0000256" key="8">
    <source>
        <dbReference type="RuleBase" id="RU361173"/>
    </source>
</evidence>
<dbReference type="AlphaFoldDB" id="A0AAD9YB37"/>
<dbReference type="EMBL" id="VYYT01000236">
    <property type="protein sequence ID" value="KAK2753983.1"/>
    <property type="molecule type" value="Genomic_DNA"/>
</dbReference>
<comment type="similarity">
    <text evidence="2 8">Belongs to the polysaccharide lyase 1 family.</text>
</comment>
<dbReference type="InterPro" id="IPR000860">
    <property type="entry name" value="HemC"/>
</dbReference>
<keyword evidence="11" id="KW-1185">Reference proteome</keyword>
<dbReference type="Gene3D" id="2.160.20.10">
    <property type="entry name" value="Single-stranded right-handed beta-helix, Pectin lyase-like"/>
    <property type="match status" value="1"/>
</dbReference>
<dbReference type="InterPro" id="IPR002022">
    <property type="entry name" value="Pec_lyase"/>
</dbReference>
<dbReference type="PANTHER" id="PTHR11557:SF0">
    <property type="entry name" value="PORPHOBILINOGEN DEAMINASE"/>
    <property type="match status" value="1"/>
</dbReference>
<keyword evidence="8" id="KW-0624">Polysaccharide degradation</keyword>
<dbReference type="GO" id="GO:0000272">
    <property type="term" value="P:polysaccharide catabolic process"/>
    <property type="evidence" value="ECO:0007669"/>
    <property type="project" value="UniProtKB-KW"/>
</dbReference>
<evidence type="ECO:0000313" key="10">
    <source>
        <dbReference type="EMBL" id="KAK2753983.1"/>
    </source>
</evidence>
<evidence type="ECO:0000256" key="2">
    <source>
        <dbReference type="ARBA" id="ARBA00010980"/>
    </source>
</evidence>
<organism evidence="10 11">
    <name type="scientific">Colletotrichum kahawae</name>
    <name type="common">Coffee berry disease fungus</name>
    <dbReference type="NCBI Taxonomy" id="34407"/>
    <lineage>
        <taxon>Eukaryota</taxon>
        <taxon>Fungi</taxon>
        <taxon>Dikarya</taxon>
        <taxon>Ascomycota</taxon>
        <taxon>Pezizomycotina</taxon>
        <taxon>Sordariomycetes</taxon>
        <taxon>Hypocreomycetidae</taxon>
        <taxon>Glomerellales</taxon>
        <taxon>Glomerellaceae</taxon>
        <taxon>Colletotrichum</taxon>
        <taxon>Colletotrichum gloeosporioides species complex</taxon>
    </lineage>
</organism>
<evidence type="ECO:0000256" key="7">
    <source>
        <dbReference type="ARBA" id="ARBA00023244"/>
    </source>
</evidence>
<dbReference type="Pfam" id="PF01379">
    <property type="entry name" value="Porphobil_deam"/>
    <property type="match status" value="1"/>
</dbReference>
<accession>A0AAD9YB37</accession>
<dbReference type="PANTHER" id="PTHR11557">
    <property type="entry name" value="PORPHOBILINOGEN DEAMINASE"/>
    <property type="match status" value="1"/>
</dbReference>
<dbReference type="SUPFAM" id="SSF51126">
    <property type="entry name" value="Pectin lyase-like"/>
    <property type="match status" value="1"/>
</dbReference>
<keyword evidence="5" id="KW-0350">Heme biosynthesis</keyword>
<dbReference type="GO" id="GO:0016829">
    <property type="term" value="F:lyase activity"/>
    <property type="evidence" value="ECO:0007669"/>
    <property type="project" value="UniProtKB-KW"/>
</dbReference>
<name>A0AAD9YB37_COLKA</name>
<evidence type="ECO:0000256" key="6">
    <source>
        <dbReference type="ARBA" id="ARBA00023239"/>
    </source>
</evidence>
<evidence type="ECO:0000256" key="3">
    <source>
        <dbReference type="ARBA" id="ARBA00012655"/>
    </source>
</evidence>
<dbReference type="Proteomes" id="UP001281614">
    <property type="component" value="Unassembled WGS sequence"/>
</dbReference>
<dbReference type="GO" id="GO:0004418">
    <property type="term" value="F:hydroxymethylbilane synthase activity"/>
    <property type="evidence" value="ECO:0007669"/>
    <property type="project" value="UniProtKB-EC"/>
</dbReference>
<evidence type="ECO:0000256" key="5">
    <source>
        <dbReference type="ARBA" id="ARBA00023133"/>
    </source>
</evidence>
<comment type="subcellular location">
    <subcellularLocation>
        <location evidence="8">Secreted</location>
    </subcellularLocation>
</comment>
<keyword evidence="7" id="KW-0627">Porphyrin biosynthesis</keyword>